<feature type="transmembrane region" description="Helical" evidence="1">
    <location>
        <begin position="38"/>
        <end position="60"/>
    </location>
</feature>
<dbReference type="RefSeq" id="WP_036880523.1">
    <property type="nucleotide sequence ID" value="NZ_JRPQ01000152.1"/>
</dbReference>
<reference evidence="2 3" key="1">
    <citation type="submission" date="2014-07" db="EMBL/GenBank/DDBJ databases">
        <authorList>
            <person name="McCorrison J."/>
            <person name="Sanka R."/>
            <person name="Torralba M."/>
            <person name="Gillis M."/>
            <person name="Haft D.H."/>
            <person name="Methe B."/>
            <person name="Sutton G."/>
            <person name="Nelson K.E."/>
        </authorList>
    </citation>
    <scope>NUCLEOTIDE SEQUENCE [LARGE SCALE GENOMIC DNA]</scope>
    <source>
        <strain evidence="2 3">S9-PR14</strain>
    </source>
</reference>
<name>A0A098YPV4_9BACT</name>
<dbReference type="AlphaFoldDB" id="A0A098YPV4"/>
<keyword evidence="1" id="KW-0472">Membrane</keyword>
<dbReference type="EMBL" id="JRPQ01000152">
    <property type="protein sequence ID" value="KGI21426.1"/>
    <property type="molecule type" value="Genomic_DNA"/>
</dbReference>
<keyword evidence="1" id="KW-1133">Transmembrane helix</keyword>
<accession>A0A098YPV4</accession>
<organism evidence="2 3">
    <name type="scientific">Hoylesella timonensis S9-PR14</name>
    <dbReference type="NCBI Taxonomy" id="1401062"/>
    <lineage>
        <taxon>Bacteria</taxon>
        <taxon>Pseudomonadati</taxon>
        <taxon>Bacteroidota</taxon>
        <taxon>Bacteroidia</taxon>
        <taxon>Bacteroidales</taxon>
        <taxon>Prevotellaceae</taxon>
        <taxon>Hoylesella</taxon>
    </lineage>
</organism>
<evidence type="ECO:0000313" key="3">
    <source>
        <dbReference type="Proteomes" id="UP000029723"/>
    </source>
</evidence>
<dbReference type="Proteomes" id="UP000029723">
    <property type="component" value="Unassembled WGS sequence"/>
</dbReference>
<comment type="caution">
    <text evidence="2">The sequence shown here is derived from an EMBL/GenBank/DDBJ whole genome shotgun (WGS) entry which is preliminary data.</text>
</comment>
<protein>
    <submittedName>
        <fullName evidence="2">Uncharacterized protein</fullName>
    </submittedName>
</protein>
<keyword evidence="1" id="KW-0812">Transmembrane</keyword>
<proteinExistence type="predicted"/>
<evidence type="ECO:0000313" key="2">
    <source>
        <dbReference type="EMBL" id="KGI21426.1"/>
    </source>
</evidence>
<evidence type="ECO:0000256" key="1">
    <source>
        <dbReference type="SAM" id="Phobius"/>
    </source>
</evidence>
<gene>
    <name evidence="2" type="ORF">HMPREF9304_10270</name>
</gene>
<dbReference type="OrthoDB" id="7057889at2"/>
<sequence>MKESVKDNLTRDKKNLHNEIELNSYEVQKVMGRIPSGIIRMGQGIILLVFICICIMCFFIKYPEYTTIYSEISNVNKMQSVRYSKPTIIDKIYKNDGDIVCKGDTICSMKDNSDVKYLISNNTGYIYITNEFREGRFVDSSKILYVIIDSLNKAPFSSFYVTSTQILYLKNGMYIEGEWEHGIIRGLITEMSNRPDPQTGLFNVIVKWNQYNMNSYYPFYKRKIIIKLHMSDTQLWKVLLHYN</sequence>